<evidence type="ECO:0000313" key="1">
    <source>
        <dbReference type="EMBL" id="KAH7908773.1"/>
    </source>
</evidence>
<name>A0ACB8A7V9_9AGAM</name>
<protein>
    <submittedName>
        <fullName evidence="1">Uncharacterized protein</fullName>
    </submittedName>
</protein>
<proteinExistence type="predicted"/>
<keyword evidence="2" id="KW-1185">Reference proteome</keyword>
<accession>A0ACB8A7V9</accession>
<evidence type="ECO:0000313" key="2">
    <source>
        <dbReference type="Proteomes" id="UP000790377"/>
    </source>
</evidence>
<reference evidence="1" key="1">
    <citation type="journal article" date="2021" name="New Phytol.">
        <title>Evolutionary innovations through gain and loss of genes in the ectomycorrhizal Boletales.</title>
        <authorList>
            <person name="Wu G."/>
            <person name="Miyauchi S."/>
            <person name="Morin E."/>
            <person name="Kuo A."/>
            <person name="Drula E."/>
            <person name="Varga T."/>
            <person name="Kohler A."/>
            <person name="Feng B."/>
            <person name="Cao Y."/>
            <person name="Lipzen A."/>
            <person name="Daum C."/>
            <person name="Hundley H."/>
            <person name="Pangilinan J."/>
            <person name="Johnson J."/>
            <person name="Barry K."/>
            <person name="LaButti K."/>
            <person name="Ng V."/>
            <person name="Ahrendt S."/>
            <person name="Min B."/>
            <person name="Choi I.G."/>
            <person name="Park H."/>
            <person name="Plett J.M."/>
            <person name="Magnuson J."/>
            <person name="Spatafora J.W."/>
            <person name="Nagy L.G."/>
            <person name="Henrissat B."/>
            <person name="Grigoriev I.V."/>
            <person name="Yang Z.L."/>
            <person name="Xu J."/>
            <person name="Martin F.M."/>
        </authorList>
    </citation>
    <scope>NUCLEOTIDE SEQUENCE</scope>
    <source>
        <strain evidence="1">ATCC 28755</strain>
    </source>
</reference>
<organism evidence="1 2">
    <name type="scientific">Hygrophoropsis aurantiaca</name>
    <dbReference type="NCBI Taxonomy" id="72124"/>
    <lineage>
        <taxon>Eukaryota</taxon>
        <taxon>Fungi</taxon>
        <taxon>Dikarya</taxon>
        <taxon>Basidiomycota</taxon>
        <taxon>Agaricomycotina</taxon>
        <taxon>Agaricomycetes</taxon>
        <taxon>Agaricomycetidae</taxon>
        <taxon>Boletales</taxon>
        <taxon>Coniophorineae</taxon>
        <taxon>Hygrophoropsidaceae</taxon>
        <taxon>Hygrophoropsis</taxon>
    </lineage>
</organism>
<sequence>MTRPRRPTLTMHEFSHLVEESLDASTLPLPPPMPTSKPQQQQQKNTSTIQRLFARSSNNLAVSPTTPSPRKIAFPWPFGKNSPQKDTQIQNNSPYSHPATIQSESTSSLGSLLPPSERIFTATEEERHFLDLSSSSAPTPTRTSFPDADAVLDISQESSIYAETVYGRDSANLRYDTYGVDMNMSSVQDSSYSHNRNQTQKKRPQPLTLVLPSHSSLAPSIPVMRPPRSASPVSCSTHPFRMASPTRISPSKIRYSTSYSNMPYGVCPPRSPQGPPIASQSSGSFYSMPSAAHSAVIGGELKSPIGVGTRLPIGGDLKLATGPTGAQSPGLPSQSSGSFYSLPSAAHSVVLGGDFKNSCPNLGLVSESSGSTYSLPSANEGYPVRTSTSASERGSATSHASTQNDGSTSQTRLTSSSQPPSSFNPGRTPASTTGRSSTSSTQRSRSGSTTRCSPPIPGPPPQCPLPAVPAECPPSSGSESGSISSASAQTSSCSGPVEDTSSRLSAQAMNARASSIIIPASARSSLTVTPLNMAGITRSVDVIVGMGSSPPGCVPLSSSTPPGSLRLPSRLRARGALPLGSSTSLGIESLPTKESGLPSPPVSPAPPSSKDKIHSTAKPEARRTKSILLLRNHATNQSSSQDCTHPNTPPPKDKSKRVQIQVSAPSLSLRPSSSRTSSTRSNPLRTSTFPPVSTPTSTSSFPVHTFIPPSSTSASAHSSSSRLSPPGSSTTTHLLPPSFSSLPSRKQTLKRRSAPLLNISRSIPLLVAGVPPRASALDTDWTLSLPFSIDAPGSGLPVVNGKGKSKSTNGVEEEDIEEEEEGEDWTLCMPIDPEKARKAKKMGATEVGVEVGEAEVDDSREGGEIDAEDVELEDSVEEGDSKNEDAEEDEDEESDKDHLLQLALVPRSRPDSRRLFAANNYDSPEHTIKDRYDTQMQLPTPRASPTPTPSVSMSSWNRVSSPIEFIRYSTSDECPSSPVESDRSSFHFSNRIKRSSSPIDPSYSPMDRSYLPLERTDSSCSYSATTSHRSSTVPDIHQAHALDTKFGGLDHDGGRGRRGSGWDVCGWFEPDSEPLHGRPITGLVAPQSGSEQRTSAYSDMTIRPTDYASSGALGLTLEGISRMSRQRYEDPWSPQHGSGSSTATFVTVTTTETSGETVFYSARSSAINPLATI</sequence>
<gene>
    <name evidence="1" type="ORF">BJ138DRAFT_318340</name>
</gene>
<comment type="caution">
    <text evidence="1">The sequence shown here is derived from an EMBL/GenBank/DDBJ whole genome shotgun (WGS) entry which is preliminary data.</text>
</comment>
<dbReference type="Proteomes" id="UP000790377">
    <property type="component" value="Unassembled WGS sequence"/>
</dbReference>
<dbReference type="EMBL" id="MU267798">
    <property type="protein sequence ID" value="KAH7908773.1"/>
    <property type="molecule type" value="Genomic_DNA"/>
</dbReference>